<dbReference type="Proteomes" id="UP000799537">
    <property type="component" value="Unassembled WGS sequence"/>
</dbReference>
<gene>
    <name evidence="2" type="ORF">M409DRAFT_65236</name>
</gene>
<feature type="transmembrane region" description="Helical" evidence="1">
    <location>
        <begin position="135"/>
        <end position="154"/>
    </location>
</feature>
<feature type="transmembrane region" description="Helical" evidence="1">
    <location>
        <begin position="58"/>
        <end position="76"/>
    </location>
</feature>
<dbReference type="InterPro" id="IPR018815">
    <property type="entry name" value="Incr_loss_mito_DNA_1"/>
</dbReference>
<dbReference type="PANTHER" id="PTHR28029:SF1">
    <property type="entry name" value="PROTEIN ILM1"/>
    <property type="match status" value="1"/>
</dbReference>
<evidence type="ECO:0008006" key="4">
    <source>
        <dbReference type="Google" id="ProtNLM"/>
    </source>
</evidence>
<reference evidence="2" key="1">
    <citation type="journal article" date="2020" name="Stud. Mycol.">
        <title>101 Dothideomycetes genomes: a test case for predicting lifestyles and emergence of pathogens.</title>
        <authorList>
            <person name="Haridas S."/>
            <person name="Albert R."/>
            <person name="Binder M."/>
            <person name="Bloem J."/>
            <person name="Labutti K."/>
            <person name="Salamov A."/>
            <person name="Andreopoulos B."/>
            <person name="Baker S."/>
            <person name="Barry K."/>
            <person name="Bills G."/>
            <person name="Bluhm B."/>
            <person name="Cannon C."/>
            <person name="Castanera R."/>
            <person name="Culley D."/>
            <person name="Daum C."/>
            <person name="Ezra D."/>
            <person name="Gonzalez J."/>
            <person name="Henrissat B."/>
            <person name="Kuo A."/>
            <person name="Liang C."/>
            <person name="Lipzen A."/>
            <person name="Lutzoni F."/>
            <person name="Magnuson J."/>
            <person name="Mondo S."/>
            <person name="Nolan M."/>
            <person name="Ohm R."/>
            <person name="Pangilinan J."/>
            <person name="Park H.-J."/>
            <person name="Ramirez L."/>
            <person name="Alfaro M."/>
            <person name="Sun H."/>
            <person name="Tritt A."/>
            <person name="Yoshinaga Y."/>
            <person name="Zwiers L.-H."/>
            <person name="Turgeon B."/>
            <person name="Goodwin S."/>
            <person name="Spatafora J."/>
            <person name="Crous P."/>
            <person name="Grigoriev I."/>
        </authorList>
    </citation>
    <scope>NUCLEOTIDE SEQUENCE</scope>
    <source>
        <strain evidence="2">ATCC 36951</strain>
    </source>
</reference>
<dbReference type="AlphaFoldDB" id="A0A6A6CSS2"/>
<evidence type="ECO:0000256" key="1">
    <source>
        <dbReference type="SAM" id="Phobius"/>
    </source>
</evidence>
<evidence type="ECO:0000313" key="2">
    <source>
        <dbReference type="EMBL" id="KAF2168872.1"/>
    </source>
</evidence>
<feature type="transmembrane region" description="Helical" evidence="1">
    <location>
        <begin position="7"/>
        <end position="25"/>
    </location>
</feature>
<protein>
    <recommendedName>
        <fullName evidence="4">Increased loss of mitochondrial DNA protein 1</fullName>
    </recommendedName>
</protein>
<keyword evidence="1" id="KW-0812">Transmembrane</keyword>
<dbReference type="GeneID" id="54569693"/>
<keyword evidence="1" id="KW-1133">Transmembrane helix</keyword>
<evidence type="ECO:0000313" key="3">
    <source>
        <dbReference type="Proteomes" id="UP000799537"/>
    </source>
</evidence>
<keyword evidence="3" id="KW-1185">Reference proteome</keyword>
<dbReference type="PANTHER" id="PTHR28029">
    <property type="entry name" value="PROTEIN ILM1"/>
    <property type="match status" value="1"/>
</dbReference>
<dbReference type="Pfam" id="PF10311">
    <property type="entry name" value="Ilm1"/>
    <property type="match status" value="1"/>
</dbReference>
<dbReference type="RefSeq" id="XP_033669761.1">
    <property type="nucleotide sequence ID" value="XM_033816421.1"/>
</dbReference>
<keyword evidence="1" id="KW-0472">Membrane</keyword>
<organism evidence="2 3">
    <name type="scientific">Zasmidium cellare ATCC 36951</name>
    <dbReference type="NCBI Taxonomy" id="1080233"/>
    <lineage>
        <taxon>Eukaryota</taxon>
        <taxon>Fungi</taxon>
        <taxon>Dikarya</taxon>
        <taxon>Ascomycota</taxon>
        <taxon>Pezizomycotina</taxon>
        <taxon>Dothideomycetes</taxon>
        <taxon>Dothideomycetidae</taxon>
        <taxon>Mycosphaerellales</taxon>
        <taxon>Mycosphaerellaceae</taxon>
        <taxon>Zasmidium</taxon>
    </lineage>
</organism>
<sequence>MGLISAFTLIRAVSLFHITAAYFFLTAPKILSDQNVVFILGESMQIPHASSLDKPSDASAFAGMLLALLGIADLTAASMEESFALHYWLSNVPVRLAFLFGLTGYVYLFKEGGVFGSAVGSWRNASIGEPLQNSLVFTFGFLEVAVWFWIFTCLRDDRREALRKRVEAAKAEADHL</sequence>
<proteinExistence type="predicted"/>
<dbReference type="EMBL" id="ML993589">
    <property type="protein sequence ID" value="KAF2168872.1"/>
    <property type="molecule type" value="Genomic_DNA"/>
</dbReference>
<dbReference type="OrthoDB" id="5299849at2759"/>
<feature type="transmembrane region" description="Helical" evidence="1">
    <location>
        <begin position="88"/>
        <end position="108"/>
    </location>
</feature>
<accession>A0A6A6CSS2</accession>
<name>A0A6A6CSS2_ZASCE</name>